<dbReference type="EMBL" id="CBTJ020000101">
    <property type="protein sequence ID" value="CDI04219.1"/>
    <property type="molecule type" value="Genomic_DNA"/>
</dbReference>
<comment type="caution">
    <text evidence="2">The sequence shown here is derived from an EMBL/GenBank/DDBJ whole genome shotgun (WGS) entry which is preliminary data.</text>
</comment>
<sequence>MLDSYIIEFVATEKNFNEEGYLLSNPDVAKAVKEGRLRSGRKHFDLFGRKEGRKIRLPSSLILESKKKKLERIRPLLRKDISYIEKNNCYDFLSEELRSKFNIIETDAISGCGYDTYGIEIIEKNAEGLVLDCGAGRRPVYFDNVVNFEIVDFDTTDVRGVGEDLPFVDQAFDAVLSIAVLEHVKDPFLCAKEISRVIKPGGDLMCCVPFLQPFHAHPHHYYNMTGQGIQNLFSDYLCIDKVTVYDSLLPISSLTWILRSWADGLQGKTKKDFMNLRVSDLIGDIGNYLDKPFVRELSMEKNLELASATVLFAHKE</sequence>
<reference evidence="2" key="1">
    <citation type="submission" date="2013-07" db="EMBL/GenBank/DDBJ databases">
        <authorList>
            <person name="McIlroy S."/>
        </authorList>
    </citation>
    <scope>NUCLEOTIDE SEQUENCE [LARGE SCALE GENOMIC DNA]</scope>
    <source>
        <strain evidence="2">Run_A_D11</strain>
    </source>
</reference>
<dbReference type="Pfam" id="PF08241">
    <property type="entry name" value="Methyltransf_11"/>
    <property type="match status" value="1"/>
</dbReference>
<evidence type="ECO:0000313" key="2">
    <source>
        <dbReference type="EMBL" id="CDI04219.1"/>
    </source>
</evidence>
<dbReference type="AlphaFoldDB" id="W6MBD0"/>
<dbReference type="GO" id="GO:0008757">
    <property type="term" value="F:S-adenosylmethionine-dependent methyltransferase activity"/>
    <property type="evidence" value="ECO:0007669"/>
    <property type="project" value="InterPro"/>
</dbReference>
<gene>
    <name evidence="2" type="ORF">BN873_890125</name>
</gene>
<organism evidence="2 3">
    <name type="scientific">Candidatus Competibacter denitrificans Run_A_D11</name>
    <dbReference type="NCBI Taxonomy" id="1400863"/>
    <lineage>
        <taxon>Bacteria</taxon>
        <taxon>Pseudomonadati</taxon>
        <taxon>Pseudomonadota</taxon>
        <taxon>Gammaproteobacteria</taxon>
        <taxon>Candidatus Competibacteraceae</taxon>
        <taxon>Candidatus Competibacter</taxon>
    </lineage>
</organism>
<dbReference type="InterPro" id="IPR013216">
    <property type="entry name" value="Methyltransf_11"/>
</dbReference>
<protein>
    <recommendedName>
        <fullName evidence="1">Methyltransferase type 11 domain-containing protein</fullName>
    </recommendedName>
</protein>
<dbReference type="InterPro" id="IPR029063">
    <property type="entry name" value="SAM-dependent_MTases_sf"/>
</dbReference>
<evidence type="ECO:0000313" key="3">
    <source>
        <dbReference type="Proteomes" id="UP000035760"/>
    </source>
</evidence>
<dbReference type="CDD" id="cd02440">
    <property type="entry name" value="AdoMet_MTases"/>
    <property type="match status" value="1"/>
</dbReference>
<dbReference type="Gene3D" id="3.40.50.150">
    <property type="entry name" value="Vaccinia Virus protein VP39"/>
    <property type="match status" value="1"/>
</dbReference>
<accession>W6MBD0</accession>
<proteinExistence type="predicted"/>
<dbReference type="SUPFAM" id="SSF53335">
    <property type="entry name" value="S-adenosyl-L-methionine-dependent methyltransferases"/>
    <property type="match status" value="1"/>
</dbReference>
<dbReference type="OrthoDB" id="9816424at2"/>
<name>W6MBD0_9GAMM</name>
<keyword evidence="3" id="KW-1185">Reference proteome</keyword>
<reference evidence="2" key="2">
    <citation type="submission" date="2014-03" db="EMBL/GenBank/DDBJ databases">
        <title>Candidatus Competibacter-lineage genomes retrieved from metagenomes reveal functional metabolic diversity.</title>
        <authorList>
            <person name="McIlroy S.J."/>
            <person name="Albertsen M."/>
            <person name="Andresen E.K."/>
            <person name="Saunders A.M."/>
            <person name="Kristiansen R."/>
            <person name="Stokholm-Bjerregaard M."/>
            <person name="Nielsen K.L."/>
            <person name="Nielsen P.H."/>
        </authorList>
    </citation>
    <scope>NUCLEOTIDE SEQUENCE</scope>
    <source>
        <strain evidence="2">Run_A_D11</strain>
    </source>
</reference>
<evidence type="ECO:0000259" key="1">
    <source>
        <dbReference type="Pfam" id="PF08241"/>
    </source>
</evidence>
<dbReference type="RefSeq" id="WP_053085426.1">
    <property type="nucleotide sequence ID" value="NZ_CBTJ020000101.1"/>
</dbReference>
<feature type="domain" description="Methyltransferase type 11" evidence="1">
    <location>
        <begin position="158"/>
        <end position="205"/>
    </location>
</feature>
<dbReference type="Proteomes" id="UP000035760">
    <property type="component" value="Unassembled WGS sequence"/>
</dbReference>
<dbReference type="STRING" id="1400863.BN873_890125"/>